<organism evidence="3">
    <name type="scientific">Thelazia callipaeda</name>
    <name type="common">Oriental eyeworm</name>
    <name type="synonym">Parasitic nematode</name>
    <dbReference type="NCBI Taxonomy" id="103827"/>
    <lineage>
        <taxon>Eukaryota</taxon>
        <taxon>Metazoa</taxon>
        <taxon>Ecdysozoa</taxon>
        <taxon>Nematoda</taxon>
        <taxon>Chromadorea</taxon>
        <taxon>Rhabditida</taxon>
        <taxon>Spirurina</taxon>
        <taxon>Spiruromorpha</taxon>
        <taxon>Thelazioidea</taxon>
        <taxon>Thelaziidae</taxon>
        <taxon>Thelazia</taxon>
    </lineage>
</organism>
<accession>A0A0N5DBK2</accession>
<dbReference type="AlphaFoldDB" id="A0A0N5DBK2"/>
<reference evidence="3" key="1">
    <citation type="submission" date="2017-02" db="UniProtKB">
        <authorList>
            <consortium name="WormBaseParasite"/>
        </authorList>
    </citation>
    <scope>IDENTIFICATION</scope>
</reference>
<reference evidence="1 2" key="2">
    <citation type="submission" date="2018-11" db="EMBL/GenBank/DDBJ databases">
        <authorList>
            <consortium name="Pathogen Informatics"/>
        </authorList>
    </citation>
    <scope>NUCLEOTIDE SEQUENCE [LARGE SCALE GENOMIC DNA]</scope>
</reference>
<evidence type="ECO:0000313" key="2">
    <source>
        <dbReference type="Proteomes" id="UP000276776"/>
    </source>
</evidence>
<dbReference type="Proteomes" id="UP000276776">
    <property type="component" value="Unassembled WGS sequence"/>
</dbReference>
<evidence type="ECO:0000313" key="1">
    <source>
        <dbReference type="EMBL" id="VDN08255.1"/>
    </source>
</evidence>
<proteinExistence type="predicted"/>
<protein>
    <submittedName>
        <fullName evidence="1 3">Uncharacterized protein</fullName>
    </submittedName>
</protein>
<dbReference type="STRING" id="103827.A0A0N5DBK2"/>
<dbReference type="WBParaSite" id="TCLT_0001056401-mRNA-1">
    <property type="protein sequence ID" value="TCLT_0001056401-mRNA-1"/>
    <property type="gene ID" value="TCLT_0001056401"/>
</dbReference>
<sequence>MHETQNCIKRENQLSDIGNVPRKHSVVTRALVDLIVVFNPVMADILDQPDNDIDLYGDGELDGHYSERDVLGDDDDDLTRLACFYLFIKS</sequence>
<keyword evidence="2" id="KW-1185">Reference proteome</keyword>
<dbReference type="EMBL" id="UYYF01005170">
    <property type="protein sequence ID" value="VDN08255.1"/>
    <property type="molecule type" value="Genomic_DNA"/>
</dbReference>
<gene>
    <name evidence="1" type="ORF">TCLT_LOCUS10553</name>
</gene>
<evidence type="ECO:0000313" key="3">
    <source>
        <dbReference type="WBParaSite" id="TCLT_0001056401-mRNA-1"/>
    </source>
</evidence>
<name>A0A0N5DBK2_THECL</name>